<dbReference type="GO" id="GO:0005506">
    <property type="term" value="F:iron ion binding"/>
    <property type="evidence" value="ECO:0007669"/>
    <property type="project" value="InterPro"/>
</dbReference>
<comment type="similarity">
    <text evidence="2 8">Belongs to the cytochrome P450 family.</text>
</comment>
<dbReference type="FunFam" id="1.10.630.10:FF:000018">
    <property type="entry name" value="Cytochrome P450 monooxygenase"/>
    <property type="match status" value="1"/>
</dbReference>
<keyword evidence="7 8" id="KW-0503">Monooxygenase</keyword>
<evidence type="ECO:0000256" key="6">
    <source>
        <dbReference type="ARBA" id="ARBA00023004"/>
    </source>
</evidence>
<dbReference type="EMBL" id="SRLE01000006">
    <property type="protein sequence ID" value="TGD73976.1"/>
    <property type="molecule type" value="Genomic_DNA"/>
</dbReference>
<protein>
    <submittedName>
        <fullName evidence="9">Cytochrome P450</fullName>
    </submittedName>
</protein>
<keyword evidence="5 8" id="KW-0560">Oxidoreductase</keyword>
<evidence type="ECO:0000256" key="7">
    <source>
        <dbReference type="ARBA" id="ARBA00023033"/>
    </source>
</evidence>
<dbReference type="AlphaFoldDB" id="A0A4Z0M3E9"/>
<evidence type="ECO:0000256" key="4">
    <source>
        <dbReference type="ARBA" id="ARBA00022723"/>
    </source>
</evidence>
<comment type="caution">
    <text evidence="9">The sequence shown here is derived from an EMBL/GenBank/DDBJ whole genome shotgun (WGS) entry which is preliminary data.</text>
</comment>
<dbReference type="GO" id="GO:0020037">
    <property type="term" value="F:heme binding"/>
    <property type="evidence" value="ECO:0007669"/>
    <property type="project" value="InterPro"/>
</dbReference>
<dbReference type="PANTHER" id="PTHR46696:SF1">
    <property type="entry name" value="CYTOCHROME P450 YJIB-RELATED"/>
    <property type="match status" value="1"/>
</dbReference>
<sequence length="422" mass="46933">MKALSEMTVTDPGIAQDPYEYYARLRSEDPVHWDEQLGAWLVTRYDDIVATARNTVVFSDEMRVSDKVRSPYQDEANAYIESKGFYLLDPSDSFKVDGDLHKRRRKLVSHAFTAHAVAAMADRVAELCREQMATFADGGEVDLLKSYAVPVPLNVICDALGLPLDRTAEVSRAAYSMVARAGAGANREEAFQHADNVMQLQQFAREAIEERRKEHRGDLISQVVHSGADLPPEEQLTEKELISIVSVSIAGGVDTTRNTIAYALYTLATRPELFKRLQESENQEKDIAAFCEETLRFYTPVPALPRVATEDTEIGGKAIARDSLVFLCWASGNRDPERFENPDVFDIDRTTSAQHLAFGTGVHLCLGAMLARNEVKAAIRQFVNSVESVELAVAEDDLDYSESLVILRGLKSLPVRLKMKAA</sequence>
<dbReference type="GO" id="GO:0004497">
    <property type="term" value="F:monooxygenase activity"/>
    <property type="evidence" value="ECO:0007669"/>
    <property type="project" value="UniProtKB-KW"/>
</dbReference>
<keyword evidence="10" id="KW-1185">Reference proteome</keyword>
<evidence type="ECO:0000313" key="10">
    <source>
        <dbReference type="Proteomes" id="UP000298050"/>
    </source>
</evidence>
<dbReference type="InterPro" id="IPR002397">
    <property type="entry name" value="Cyt_P450_B"/>
</dbReference>
<dbReference type="PRINTS" id="PR00359">
    <property type="entry name" value="BP450"/>
</dbReference>
<dbReference type="SUPFAM" id="SSF48264">
    <property type="entry name" value="Cytochrome P450"/>
    <property type="match status" value="1"/>
</dbReference>
<proteinExistence type="inferred from homology"/>
<keyword evidence="3 8" id="KW-0349">Heme</keyword>
<dbReference type="Proteomes" id="UP000298050">
    <property type="component" value="Unassembled WGS sequence"/>
</dbReference>
<dbReference type="InterPro" id="IPR036396">
    <property type="entry name" value="Cyt_P450_sf"/>
</dbReference>
<gene>
    <name evidence="9" type="ORF">E4634_07490</name>
</gene>
<dbReference type="GO" id="GO:0016705">
    <property type="term" value="F:oxidoreductase activity, acting on paired donors, with incorporation or reduction of molecular oxygen"/>
    <property type="evidence" value="ECO:0007669"/>
    <property type="project" value="InterPro"/>
</dbReference>
<dbReference type="InterPro" id="IPR001128">
    <property type="entry name" value="Cyt_P450"/>
</dbReference>
<accession>A0A4Z0M3E9</accession>
<evidence type="ECO:0000256" key="3">
    <source>
        <dbReference type="ARBA" id="ARBA00022617"/>
    </source>
</evidence>
<dbReference type="Gene3D" id="1.10.630.10">
    <property type="entry name" value="Cytochrome P450"/>
    <property type="match status" value="1"/>
</dbReference>
<evidence type="ECO:0000313" key="9">
    <source>
        <dbReference type="EMBL" id="TGD73976.1"/>
    </source>
</evidence>
<comment type="cofactor">
    <cofactor evidence="1">
        <name>heme</name>
        <dbReference type="ChEBI" id="CHEBI:30413"/>
    </cofactor>
</comment>
<keyword evidence="6 8" id="KW-0408">Iron</keyword>
<evidence type="ECO:0000256" key="2">
    <source>
        <dbReference type="ARBA" id="ARBA00010617"/>
    </source>
</evidence>
<dbReference type="OrthoDB" id="7052847at2"/>
<dbReference type="PROSITE" id="PS00086">
    <property type="entry name" value="CYTOCHROME_P450"/>
    <property type="match status" value="1"/>
</dbReference>
<reference evidence="9 10" key="1">
    <citation type="submission" date="2019-04" db="EMBL/GenBank/DDBJ databases">
        <title>Taxonomy of novel Haliea sp. from mangrove soil of West Coast of India.</title>
        <authorList>
            <person name="Verma A."/>
            <person name="Kumar P."/>
            <person name="Krishnamurthi S."/>
        </authorList>
    </citation>
    <scope>NUCLEOTIDE SEQUENCE [LARGE SCALE GENOMIC DNA]</scope>
    <source>
        <strain evidence="9 10">SAOS-164</strain>
    </source>
</reference>
<dbReference type="InterPro" id="IPR017972">
    <property type="entry name" value="Cyt_P450_CS"/>
</dbReference>
<organism evidence="9 10">
    <name type="scientific">Mangrovimicrobium sediminis</name>
    <dbReference type="NCBI Taxonomy" id="2562682"/>
    <lineage>
        <taxon>Bacteria</taxon>
        <taxon>Pseudomonadati</taxon>
        <taxon>Pseudomonadota</taxon>
        <taxon>Gammaproteobacteria</taxon>
        <taxon>Cellvibrionales</taxon>
        <taxon>Halieaceae</taxon>
        <taxon>Mangrovimicrobium</taxon>
    </lineage>
</organism>
<dbReference type="PANTHER" id="PTHR46696">
    <property type="entry name" value="P450, PUTATIVE (EUROFUNG)-RELATED"/>
    <property type="match status" value="1"/>
</dbReference>
<keyword evidence="4 8" id="KW-0479">Metal-binding</keyword>
<dbReference type="Pfam" id="PF00067">
    <property type="entry name" value="p450"/>
    <property type="match status" value="1"/>
</dbReference>
<name>A0A4Z0M3E9_9GAMM</name>
<evidence type="ECO:0000256" key="1">
    <source>
        <dbReference type="ARBA" id="ARBA00001971"/>
    </source>
</evidence>
<evidence type="ECO:0000256" key="5">
    <source>
        <dbReference type="ARBA" id="ARBA00023002"/>
    </source>
</evidence>
<evidence type="ECO:0000256" key="8">
    <source>
        <dbReference type="RuleBase" id="RU000461"/>
    </source>
</evidence>
<dbReference type="PRINTS" id="PR00385">
    <property type="entry name" value="P450"/>
</dbReference>